<dbReference type="Proteomes" id="UP001238603">
    <property type="component" value="Unassembled WGS sequence"/>
</dbReference>
<proteinExistence type="predicted"/>
<name>A0ABT7LMH4_9BURK</name>
<comment type="caution">
    <text evidence="1">The sequence shown here is derived from an EMBL/GenBank/DDBJ whole genome shotgun (WGS) entry which is preliminary data.</text>
</comment>
<evidence type="ECO:0000313" key="1">
    <source>
        <dbReference type="EMBL" id="MDL5033355.1"/>
    </source>
</evidence>
<organism evidence="1 2">
    <name type="scientific">Roseateles subflavus</name>
    <dbReference type="NCBI Taxonomy" id="3053353"/>
    <lineage>
        <taxon>Bacteria</taxon>
        <taxon>Pseudomonadati</taxon>
        <taxon>Pseudomonadota</taxon>
        <taxon>Betaproteobacteria</taxon>
        <taxon>Burkholderiales</taxon>
        <taxon>Sphaerotilaceae</taxon>
        <taxon>Roseateles</taxon>
    </lineage>
</organism>
<accession>A0ABT7LMH4</accession>
<protein>
    <recommendedName>
        <fullName evidence="3">Barstar (barnase inhibitor) domain-containing protein</fullName>
    </recommendedName>
</protein>
<dbReference type="RefSeq" id="WP_285983440.1">
    <property type="nucleotide sequence ID" value="NZ_JASVDS010000004.1"/>
</dbReference>
<evidence type="ECO:0008006" key="3">
    <source>
        <dbReference type="Google" id="ProtNLM"/>
    </source>
</evidence>
<reference evidence="1 2" key="1">
    <citation type="submission" date="2023-06" db="EMBL/GenBank/DDBJ databases">
        <title>Pelomonas sp. APW6 16S ribosomal RNA gene genome sequencing and assembly.</title>
        <authorList>
            <person name="Woo H."/>
        </authorList>
    </citation>
    <scope>NUCLEOTIDE SEQUENCE [LARGE SCALE GENOMIC DNA]</scope>
    <source>
        <strain evidence="1 2">APW6</strain>
    </source>
</reference>
<evidence type="ECO:0000313" key="2">
    <source>
        <dbReference type="Proteomes" id="UP001238603"/>
    </source>
</evidence>
<sequence length="130" mass="14635">MDWNQHGNYHLHWRGDVLVVQYEGVWNDVAARALHRDAAALWARHQGRWAMAGLFDDWEGATPEAYQCWLAFFVDATANGLGAYAVMMPSGLLADVVEPLSRETASRVDRRDCRDLADALDWLGGLGYRS</sequence>
<dbReference type="EMBL" id="JASVDS010000004">
    <property type="protein sequence ID" value="MDL5033355.1"/>
    <property type="molecule type" value="Genomic_DNA"/>
</dbReference>
<gene>
    <name evidence="1" type="ORF">QRD43_15685</name>
</gene>
<keyword evidence="2" id="KW-1185">Reference proteome</keyword>